<dbReference type="Proteomes" id="UP001446871">
    <property type="component" value="Unassembled WGS sequence"/>
</dbReference>
<evidence type="ECO:0000313" key="4">
    <source>
        <dbReference type="Proteomes" id="UP001446871"/>
    </source>
</evidence>
<reference evidence="3 4" key="1">
    <citation type="submission" date="2023-01" db="EMBL/GenBank/DDBJ databases">
        <title>Analysis of 21 Apiospora genomes using comparative genomics revels a genus with tremendous synthesis potential of carbohydrate active enzymes and secondary metabolites.</title>
        <authorList>
            <person name="Sorensen T."/>
        </authorList>
    </citation>
    <scope>NUCLEOTIDE SEQUENCE [LARGE SCALE GENOMIC DNA]</scope>
    <source>
        <strain evidence="3 4">CBS 83171</strain>
    </source>
</reference>
<evidence type="ECO:0000256" key="1">
    <source>
        <dbReference type="SAM" id="MobiDB-lite"/>
    </source>
</evidence>
<organism evidence="3 4">
    <name type="scientific">Apiospora saccharicola</name>
    <dbReference type="NCBI Taxonomy" id="335842"/>
    <lineage>
        <taxon>Eukaryota</taxon>
        <taxon>Fungi</taxon>
        <taxon>Dikarya</taxon>
        <taxon>Ascomycota</taxon>
        <taxon>Pezizomycotina</taxon>
        <taxon>Sordariomycetes</taxon>
        <taxon>Xylariomycetidae</taxon>
        <taxon>Amphisphaeriales</taxon>
        <taxon>Apiosporaceae</taxon>
        <taxon>Apiospora</taxon>
    </lineage>
</organism>
<comment type="caution">
    <text evidence="3">The sequence shown here is derived from an EMBL/GenBank/DDBJ whole genome shotgun (WGS) entry which is preliminary data.</text>
</comment>
<gene>
    <name evidence="3" type="ORF">PG996_006121</name>
</gene>
<dbReference type="Gene3D" id="3.40.50.720">
    <property type="entry name" value="NAD(P)-binding Rossmann-like Domain"/>
    <property type="match status" value="1"/>
</dbReference>
<feature type="region of interest" description="Disordered" evidence="1">
    <location>
        <begin position="235"/>
        <end position="296"/>
    </location>
</feature>
<protein>
    <submittedName>
        <fullName evidence="3">NmrA-like family protein</fullName>
    </submittedName>
</protein>
<evidence type="ECO:0000313" key="3">
    <source>
        <dbReference type="EMBL" id="KAK8072773.1"/>
    </source>
</evidence>
<sequence>MLVLIAGITGTCGQHLARAAMAADHRVRGLTHDSDDLEPDIEARLEGFVKMADAFDIQALAEACKDVDAVMCAYSWEPQLIVEGQVLLLRAAEKAGVKVPKPTKLSSHQIFHACSWNYDQLGDHEAYDSYIMFCNHARTSSTIRPIYGFTGLTPQYTLTHPSVGVSEHENLALNYFGDGDERDITAADLAAYSIAAISDPDAASGGLYHVIAFHEPDADTYEEVVRGVKINWKHHGGGNSTSHDERQHSNSEHSGHFLHKTRSSPLPPPQSKHLMVSDSTADSDSSHSKIKGRPGLHSHKSFREWLHVHIKV</sequence>
<name>A0ABR1VNJ8_9PEZI</name>
<feature type="domain" description="NmrA-like" evidence="2">
    <location>
        <begin position="2"/>
        <end position="98"/>
    </location>
</feature>
<dbReference type="EMBL" id="JAQQWM010000003">
    <property type="protein sequence ID" value="KAK8072773.1"/>
    <property type="molecule type" value="Genomic_DNA"/>
</dbReference>
<dbReference type="SUPFAM" id="SSF51735">
    <property type="entry name" value="NAD(P)-binding Rossmann-fold domains"/>
    <property type="match status" value="1"/>
</dbReference>
<keyword evidence="4" id="KW-1185">Reference proteome</keyword>
<evidence type="ECO:0000259" key="2">
    <source>
        <dbReference type="Pfam" id="PF05368"/>
    </source>
</evidence>
<dbReference type="Pfam" id="PF05368">
    <property type="entry name" value="NmrA"/>
    <property type="match status" value="1"/>
</dbReference>
<feature type="compositionally biased region" description="Basic and acidic residues" evidence="1">
    <location>
        <begin position="242"/>
        <end position="255"/>
    </location>
</feature>
<dbReference type="InterPro" id="IPR008030">
    <property type="entry name" value="NmrA-like"/>
</dbReference>
<proteinExistence type="predicted"/>
<accession>A0ABR1VNJ8</accession>
<dbReference type="InterPro" id="IPR036291">
    <property type="entry name" value="NAD(P)-bd_dom_sf"/>
</dbReference>